<evidence type="ECO:0000313" key="2">
    <source>
        <dbReference type="EMBL" id="EGF99177.1"/>
    </source>
</evidence>
<dbReference type="AlphaFoldDB" id="F4S857"/>
<dbReference type="RefSeq" id="XP_007417604.1">
    <property type="nucleotide sequence ID" value="XM_007417542.1"/>
</dbReference>
<dbReference type="Proteomes" id="UP000001072">
    <property type="component" value="Unassembled WGS sequence"/>
</dbReference>
<dbReference type="STRING" id="747676.F4S857"/>
<keyword evidence="3" id="KW-1185">Reference proteome</keyword>
<reference evidence="3" key="1">
    <citation type="journal article" date="2011" name="Proc. Natl. Acad. Sci. U.S.A.">
        <title>Obligate biotrophy features unraveled by the genomic analysis of rust fungi.</title>
        <authorList>
            <person name="Duplessis S."/>
            <person name="Cuomo C.A."/>
            <person name="Lin Y.-C."/>
            <person name="Aerts A."/>
            <person name="Tisserant E."/>
            <person name="Veneault-Fourrey C."/>
            <person name="Joly D.L."/>
            <person name="Hacquard S."/>
            <person name="Amselem J."/>
            <person name="Cantarel B.L."/>
            <person name="Chiu R."/>
            <person name="Coutinho P.M."/>
            <person name="Feau N."/>
            <person name="Field M."/>
            <person name="Frey P."/>
            <person name="Gelhaye E."/>
            <person name="Goldberg J."/>
            <person name="Grabherr M.G."/>
            <person name="Kodira C.D."/>
            <person name="Kohler A."/>
            <person name="Kuees U."/>
            <person name="Lindquist E.A."/>
            <person name="Lucas S.M."/>
            <person name="Mago R."/>
            <person name="Mauceli E."/>
            <person name="Morin E."/>
            <person name="Murat C."/>
            <person name="Pangilinan J.L."/>
            <person name="Park R."/>
            <person name="Pearson M."/>
            <person name="Quesneville H."/>
            <person name="Rouhier N."/>
            <person name="Sakthikumar S."/>
            <person name="Salamov A.A."/>
            <person name="Schmutz J."/>
            <person name="Selles B."/>
            <person name="Shapiro H."/>
            <person name="Tanguay P."/>
            <person name="Tuskan G.A."/>
            <person name="Henrissat B."/>
            <person name="Van de Peer Y."/>
            <person name="Rouze P."/>
            <person name="Ellis J.G."/>
            <person name="Dodds P.N."/>
            <person name="Schein J.E."/>
            <person name="Zhong S."/>
            <person name="Hamelin R.C."/>
            <person name="Grigoriev I.V."/>
            <person name="Szabo L.J."/>
            <person name="Martin F."/>
        </authorList>
    </citation>
    <scope>NUCLEOTIDE SEQUENCE [LARGE SCALE GENOMIC DNA]</scope>
    <source>
        <strain evidence="3">98AG31 / pathotype 3-4-7</strain>
    </source>
</reference>
<dbReference type="InParanoid" id="F4S857"/>
<gene>
    <name evidence="2" type="ORF">MELLADRAFT_112932</name>
</gene>
<name>F4S857_MELLP</name>
<dbReference type="PROSITE" id="PS51190">
    <property type="entry name" value="FATC"/>
    <property type="match status" value="1"/>
</dbReference>
<evidence type="ECO:0000313" key="3">
    <source>
        <dbReference type="Proteomes" id="UP000001072"/>
    </source>
</evidence>
<dbReference type="eggNOG" id="KOG0889">
    <property type="taxonomic scope" value="Eukaryota"/>
</dbReference>
<dbReference type="EMBL" id="GL883163">
    <property type="protein sequence ID" value="EGF99177.1"/>
    <property type="molecule type" value="Genomic_DNA"/>
</dbReference>
<proteinExistence type="predicted"/>
<dbReference type="Pfam" id="PF02260">
    <property type="entry name" value="FATC"/>
    <property type="match status" value="1"/>
</dbReference>
<dbReference type="GeneID" id="18924829"/>
<dbReference type="OrthoDB" id="3365172at2759"/>
<dbReference type="KEGG" id="mlr:MELLADRAFT_112932"/>
<dbReference type="HOGENOM" id="CLU_484033_0_0_1"/>
<dbReference type="VEuPathDB" id="FungiDB:MELLADRAFT_112932"/>
<sequence>MRSQGRNLWKSDNSLRREPFFILHYMVRFQNWEPLAEVNWMHHATDLFMGVIDADQPALLPGRLPLPTGCTTFSKQEQADISRFLVTLLSKEFLIKPVDRRSNVVQILLGDVRACTPTPILPPHLVRYLANTYSAWLIAIEHLQEMSEELVDDEVTQEIVSDVLAQLYTELGETDIFMVQIGEWTLAEQAVSNCYYIKPSVPCTIAHIGYILESLMFHLNTSIQDRARSDLITLGKDESSLWEDHWVLCVKKMQQWDFLSELARAEHNSKLLLECQWRRPDWDTEHANVKLALNSSPGQSIRKNTLQAYLTLMKNHTGVTLDEGKALQTTTSQNLDSRSADLKHVINTWRENQSFIGQIIGKFSKDALTSRLSTVYQLVPDVANTPVFPCFQRYKEDNNNHFVKILRFSTRYGAQKHKDLIVVFKISDKEHCTEAGFAKDDPIVAYVERMRSLAYDRVDAGCPMHFQEELEHRLSIFVRDEIVAWNTMRQIKLAPDDPRLMITVKQNLQSVIKRAHVLSCEMERMTIDPHNPQPVCQNVTELINTATNLPKLYSMHPSWMPWL</sequence>
<organism evidence="3">
    <name type="scientific">Melampsora larici-populina (strain 98AG31 / pathotype 3-4-7)</name>
    <name type="common">Poplar leaf rust fungus</name>
    <dbReference type="NCBI Taxonomy" id="747676"/>
    <lineage>
        <taxon>Eukaryota</taxon>
        <taxon>Fungi</taxon>
        <taxon>Dikarya</taxon>
        <taxon>Basidiomycota</taxon>
        <taxon>Pucciniomycotina</taxon>
        <taxon>Pucciniomycetes</taxon>
        <taxon>Pucciniales</taxon>
        <taxon>Melampsoraceae</taxon>
        <taxon>Melampsora</taxon>
    </lineage>
</organism>
<protein>
    <recommendedName>
        <fullName evidence="1">FATC domain-containing protein</fullName>
    </recommendedName>
</protein>
<dbReference type="InterPro" id="IPR003152">
    <property type="entry name" value="FATC_dom"/>
</dbReference>
<evidence type="ECO:0000259" key="1">
    <source>
        <dbReference type="PROSITE" id="PS51190"/>
    </source>
</evidence>
<feature type="domain" description="FATC" evidence="1">
    <location>
        <begin position="531"/>
        <end position="563"/>
    </location>
</feature>
<accession>F4S857</accession>